<evidence type="ECO:0000256" key="1">
    <source>
        <dbReference type="SAM" id="SignalP"/>
    </source>
</evidence>
<organism evidence="2 3">
    <name type="scientific">Clathrus columnatus</name>
    <dbReference type="NCBI Taxonomy" id="1419009"/>
    <lineage>
        <taxon>Eukaryota</taxon>
        <taxon>Fungi</taxon>
        <taxon>Dikarya</taxon>
        <taxon>Basidiomycota</taxon>
        <taxon>Agaricomycotina</taxon>
        <taxon>Agaricomycetes</taxon>
        <taxon>Phallomycetidae</taxon>
        <taxon>Phallales</taxon>
        <taxon>Clathraceae</taxon>
        <taxon>Clathrus</taxon>
    </lineage>
</organism>
<dbReference type="AlphaFoldDB" id="A0AAV5ALI3"/>
<evidence type="ECO:0000313" key="2">
    <source>
        <dbReference type="EMBL" id="GJJ15300.1"/>
    </source>
</evidence>
<keyword evidence="3" id="KW-1185">Reference proteome</keyword>
<feature type="signal peptide" evidence="1">
    <location>
        <begin position="1"/>
        <end position="25"/>
    </location>
</feature>
<protein>
    <submittedName>
        <fullName evidence="2">Uncharacterized protein</fullName>
    </submittedName>
</protein>
<sequence>MLFQTSVLSRCVATALVLSSRMVVALPASTPTPTTPTTTPNTALTFPGPTGLRVLSPGEIVFASLINVDGDVTQIQLVDSFAQPTPHATTFTIELSPTEVDVEVTDEDGDIKSLISRCALPPAEDGESDCTDVFVTLDGQLGTKSFSQTIGEIPVVAVNF</sequence>
<dbReference type="Proteomes" id="UP001050691">
    <property type="component" value="Unassembled WGS sequence"/>
</dbReference>
<keyword evidence="1" id="KW-0732">Signal</keyword>
<proteinExistence type="predicted"/>
<accession>A0AAV5ALI3</accession>
<name>A0AAV5ALI3_9AGAM</name>
<dbReference type="EMBL" id="BPWL01000011">
    <property type="protein sequence ID" value="GJJ15300.1"/>
    <property type="molecule type" value="Genomic_DNA"/>
</dbReference>
<evidence type="ECO:0000313" key="3">
    <source>
        <dbReference type="Proteomes" id="UP001050691"/>
    </source>
</evidence>
<feature type="chain" id="PRO_5043708348" evidence="1">
    <location>
        <begin position="26"/>
        <end position="160"/>
    </location>
</feature>
<comment type="caution">
    <text evidence="2">The sequence shown here is derived from an EMBL/GenBank/DDBJ whole genome shotgun (WGS) entry which is preliminary data.</text>
</comment>
<gene>
    <name evidence="2" type="ORF">Clacol_009576</name>
</gene>
<reference evidence="2" key="1">
    <citation type="submission" date="2021-10" db="EMBL/GenBank/DDBJ databases">
        <title>De novo Genome Assembly of Clathrus columnatus (Basidiomycota, Fungi) Using Illumina and Nanopore Sequence Data.</title>
        <authorList>
            <person name="Ogiso-Tanaka E."/>
            <person name="Itagaki H."/>
            <person name="Hosoya T."/>
            <person name="Hosaka K."/>
        </authorList>
    </citation>
    <scope>NUCLEOTIDE SEQUENCE</scope>
    <source>
        <strain evidence="2">MO-923</strain>
    </source>
</reference>